<evidence type="ECO:0000259" key="1">
    <source>
        <dbReference type="PROSITE" id="PS51704"/>
    </source>
</evidence>
<dbReference type="PROSITE" id="PS51704">
    <property type="entry name" value="GP_PDE"/>
    <property type="match status" value="1"/>
</dbReference>
<reference evidence="2 3" key="1">
    <citation type="submission" date="2018-02" db="EMBL/GenBank/DDBJ databases">
        <authorList>
            <person name="Cohen D.B."/>
            <person name="Kent A.D."/>
        </authorList>
    </citation>
    <scope>NUCLEOTIDE SEQUENCE [LARGE SCALE GENOMIC DNA]</scope>
    <source>
        <strain evidence="2 3">ULC007</strain>
    </source>
</reference>
<dbReference type="Gene3D" id="3.20.20.190">
    <property type="entry name" value="Phosphatidylinositol (PI) phosphodiesterase"/>
    <property type="match status" value="1"/>
</dbReference>
<keyword evidence="3" id="KW-1185">Reference proteome</keyword>
<dbReference type="AlphaFoldDB" id="A0A2T1D390"/>
<dbReference type="EMBL" id="PVWG01000073">
    <property type="protein sequence ID" value="PSB14937.1"/>
    <property type="molecule type" value="Genomic_DNA"/>
</dbReference>
<evidence type="ECO:0000313" key="3">
    <source>
        <dbReference type="Proteomes" id="UP000238634"/>
    </source>
</evidence>
<sequence length="329" mass="36800">MVIQIEPLIDSSKLIKPTEKPDRTFEAIGHRGARGLLPENTLPAFNLALSLGVDSLELDVGMTADGVLVVTHNPEISSALCLHPNGKSVRRYPRLLIRKLTFADVQGFDCGSLNPDPVKFPQQQLVPGEKMPSLAQVFEHQMQHFPDSQVRYTIECKVNPLRSRDTFSPDVFARRVVNLVRDYGVFDRVTVQSFDWRVLLAVKKIDSQIQTAALVRQKRGKPGTLLSQAGIASPFLAGLDFRRYRGNLAELLKNAEFIDRYSPNFETLLPQSKDFIQSTQEIQQAGFPVIPWTVNDAATMDQLIALGVDGLITDFPDVLLKLLQQRGLR</sequence>
<dbReference type="Pfam" id="PF03009">
    <property type="entry name" value="GDPD"/>
    <property type="match status" value="1"/>
</dbReference>
<accession>A0A2T1D390</accession>
<comment type="caution">
    <text evidence="2">The sequence shown here is derived from an EMBL/GenBank/DDBJ whole genome shotgun (WGS) entry which is preliminary data.</text>
</comment>
<dbReference type="GO" id="GO:0008081">
    <property type="term" value="F:phosphoric diester hydrolase activity"/>
    <property type="evidence" value="ECO:0007669"/>
    <property type="project" value="InterPro"/>
</dbReference>
<dbReference type="RefSeq" id="WP_083583001.1">
    <property type="nucleotide sequence ID" value="NZ_MPPI01000020.1"/>
</dbReference>
<name>A0A2T1D390_9CYAN</name>
<dbReference type="OrthoDB" id="384721at2"/>
<feature type="domain" description="GP-PDE" evidence="1">
    <location>
        <begin position="25"/>
        <end position="323"/>
    </location>
</feature>
<gene>
    <name evidence="2" type="ORF">C7B65_25580</name>
</gene>
<reference evidence="2 3" key="2">
    <citation type="submission" date="2018-03" db="EMBL/GenBank/DDBJ databases">
        <title>The ancient ancestry and fast evolution of plastids.</title>
        <authorList>
            <person name="Moore K.R."/>
            <person name="Magnabosco C."/>
            <person name="Momper L."/>
            <person name="Gold D.A."/>
            <person name="Bosak T."/>
            <person name="Fournier G.P."/>
        </authorList>
    </citation>
    <scope>NUCLEOTIDE SEQUENCE [LARGE SCALE GENOMIC DNA]</scope>
    <source>
        <strain evidence="2 3">ULC007</strain>
    </source>
</reference>
<dbReference type="SUPFAM" id="SSF51695">
    <property type="entry name" value="PLC-like phosphodiesterases"/>
    <property type="match status" value="1"/>
</dbReference>
<dbReference type="InterPro" id="IPR030395">
    <property type="entry name" value="GP_PDE_dom"/>
</dbReference>
<proteinExistence type="predicted"/>
<dbReference type="Proteomes" id="UP000238634">
    <property type="component" value="Unassembled WGS sequence"/>
</dbReference>
<dbReference type="InterPro" id="IPR017946">
    <property type="entry name" value="PLC-like_Pdiesterase_TIM-brl"/>
</dbReference>
<organism evidence="2 3">
    <name type="scientific">Phormidesmis priestleyi ULC007</name>
    <dbReference type="NCBI Taxonomy" id="1920490"/>
    <lineage>
        <taxon>Bacteria</taxon>
        <taxon>Bacillati</taxon>
        <taxon>Cyanobacteriota</taxon>
        <taxon>Cyanophyceae</taxon>
        <taxon>Leptolyngbyales</taxon>
        <taxon>Leptolyngbyaceae</taxon>
        <taxon>Phormidesmis</taxon>
    </lineage>
</organism>
<evidence type="ECO:0000313" key="2">
    <source>
        <dbReference type="EMBL" id="PSB14937.1"/>
    </source>
</evidence>
<protein>
    <recommendedName>
        <fullName evidence="1">GP-PDE domain-containing protein</fullName>
    </recommendedName>
</protein>
<dbReference type="GO" id="GO:0006629">
    <property type="term" value="P:lipid metabolic process"/>
    <property type="evidence" value="ECO:0007669"/>
    <property type="project" value="InterPro"/>
</dbReference>
<dbReference type="PANTHER" id="PTHR46211">
    <property type="entry name" value="GLYCEROPHOSPHORYL DIESTER PHOSPHODIESTERASE"/>
    <property type="match status" value="1"/>
</dbReference>
<dbReference type="STRING" id="1920490.GCA_001895925_00474"/>
<dbReference type="PANTHER" id="PTHR46211:SF14">
    <property type="entry name" value="GLYCEROPHOSPHODIESTER PHOSPHODIESTERASE"/>
    <property type="match status" value="1"/>
</dbReference>